<dbReference type="AlphaFoldDB" id="A0A6H0XQH3"/>
<feature type="transmembrane region" description="Helical" evidence="9">
    <location>
        <begin position="375"/>
        <end position="392"/>
    </location>
</feature>
<dbReference type="InterPro" id="IPR004240">
    <property type="entry name" value="EMP70"/>
</dbReference>
<keyword evidence="8 9" id="KW-0472">Membrane</keyword>
<evidence type="ECO:0000256" key="5">
    <source>
        <dbReference type="ARBA" id="ARBA00022729"/>
    </source>
</evidence>
<feature type="transmembrane region" description="Helical" evidence="9">
    <location>
        <begin position="464"/>
        <end position="487"/>
    </location>
</feature>
<dbReference type="PANTHER" id="PTHR10766:SF55">
    <property type="entry name" value="TRANSMEMBRANE 9 SUPERFAMILY MEMBER 4"/>
    <property type="match status" value="1"/>
</dbReference>
<feature type="transmembrane region" description="Helical" evidence="9">
    <location>
        <begin position="554"/>
        <end position="581"/>
    </location>
</feature>
<dbReference type="GO" id="GO:0016020">
    <property type="term" value="C:membrane"/>
    <property type="evidence" value="ECO:0007669"/>
    <property type="project" value="UniProtKB-SubCell"/>
</dbReference>
<dbReference type="OrthoDB" id="1666796at2759"/>
<keyword evidence="6 9" id="KW-1133">Transmembrane helix</keyword>
<dbReference type="GO" id="GO:0005794">
    <property type="term" value="C:Golgi apparatus"/>
    <property type="evidence" value="ECO:0007669"/>
    <property type="project" value="UniProtKB-SubCell"/>
</dbReference>
<evidence type="ECO:0000256" key="4">
    <source>
        <dbReference type="ARBA" id="ARBA00022692"/>
    </source>
</evidence>
<protein>
    <recommendedName>
        <fullName evidence="9">Transmembrane 9 superfamily member</fullName>
    </recommendedName>
</protein>
<dbReference type="GO" id="GO:0072657">
    <property type="term" value="P:protein localization to membrane"/>
    <property type="evidence" value="ECO:0007669"/>
    <property type="project" value="TreeGrafter"/>
</dbReference>
<evidence type="ECO:0000313" key="11">
    <source>
        <dbReference type="EMBL" id="QIW97006.1"/>
    </source>
</evidence>
<proteinExistence type="inferred from homology"/>
<feature type="transmembrane region" description="Helical" evidence="9">
    <location>
        <begin position="629"/>
        <end position="656"/>
    </location>
</feature>
<feature type="region of interest" description="Disordered" evidence="10">
    <location>
        <begin position="299"/>
        <end position="328"/>
    </location>
</feature>
<sequence>MAHDFRVTCAALVLLCLRLTSAFYIPGWSIRSWSDGEAVPLFVNKAYSDHSEIQYAYAELPFVCDFKGRQHGLGFISGNHVALNIGEVLNGDRIIVSDYDIEMGKDDEAHYLCSKEIDRAGLQKPSRSLLDCDGQAYILPQQPCHACASLQQKGAKKVIVGFEIYTKSIEAGNRDEFGLPADLHNVHRGLELSMAHNSTNLSMTHEFSNSIGEDDGNADAKLTIPYTYSVYFREDDKIGWANRWDLYFVNQEESTKIHWLSIVNSLVIAAILSAIVVVILARTISRDIKGVKDGALEDGTRKIRRKGPRSPRKSTEKGGLLDQPDVDPNSAIEDDLASEEELEDLTGWKLVHGDVFRAPAFGTVLAPLVGSGTQLLLMALGLIALACFGVLNPSFRGGFISVGLALFILAGVISGYFSARIYKTFGGTVWKQNALLTASLFPGLLFATVFILNLFVWAQASSTAIPVGTLVAVVALWLLIQLPLVYFGSWYGFVRAGAYIHPIKATTVPRQIPRTAWSRRGLQAIFLTGIVPFAVIWIELLFVFRSMWQDKSGYYYVFGFMTVVSAILILAVMETTVIAVYTQLCAEDYHWWWSSFCFGASSSIWIFGYCVYYFCVHLHITSIASTVLFFAYAFMACTVYGLLMGTVGFLTAYAFVRRIYGAVKID</sequence>
<evidence type="ECO:0000256" key="10">
    <source>
        <dbReference type="SAM" id="MobiDB-lite"/>
    </source>
</evidence>
<feature type="transmembrane region" description="Helical" evidence="9">
    <location>
        <begin position="398"/>
        <end position="422"/>
    </location>
</feature>
<accession>A0A6H0XQH3</accession>
<feature type="transmembrane region" description="Helical" evidence="9">
    <location>
        <begin position="259"/>
        <end position="281"/>
    </location>
</feature>
<evidence type="ECO:0000256" key="8">
    <source>
        <dbReference type="ARBA" id="ARBA00023136"/>
    </source>
</evidence>
<comment type="similarity">
    <text evidence="3 9">Belongs to the nonaspanin (TM9SF) (TC 9.A.2) family.</text>
</comment>
<evidence type="ECO:0000256" key="3">
    <source>
        <dbReference type="ARBA" id="ARBA00005227"/>
    </source>
</evidence>
<dbReference type="EMBL" id="CP051140">
    <property type="protein sequence ID" value="QIW97006.1"/>
    <property type="molecule type" value="Genomic_DNA"/>
</dbReference>
<evidence type="ECO:0000256" key="9">
    <source>
        <dbReference type="RuleBase" id="RU363079"/>
    </source>
</evidence>
<evidence type="ECO:0000256" key="7">
    <source>
        <dbReference type="ARBA" id="ARBA00023034"/>
    </source>
</evidence>
<dbReference type="Pfam" id="PF02990">
    <property type="entry name" value="EMP70"/>
    <property type="match status" value="2"/>
</dbReference>
<dbReference type="PANTHER" id="PTHR10766">
    <property type="entry name" value="TRANSMEMBRANE 9 SUPERFAMILY PROTEIN"/>
    <property type="match status" value="1"/>
</dbReference>
<evidence type="ECO:0000256" key="2">
    <source>
        <dbReference type="ARBA" id="ARBA00004555"/>
    </source>
</evidence>
<gene>
    <name evidence="11" type="ORF">AMS68_002524</name>
</gene>
<organism evidence="11 12">
    <name type="scientific">Peltaster fructicola</name>
    <dbReference type="NCBI Taxonomy" id="286661"/>
    <lineage>
        <taxon>Eukaryota</taxon>
        <taxon>Fungi</taxon>
        <taxon>Dikarya</taxon>
        <taxon>Ascomycota</taxon>
        <taxon>Pezizomycotina</taxon>
        <taxon>Dothideomycetes</taxon>
        <taxon>Dothideomycetes incertae sedis</taxon>
        <taxon>Peltaster</taxon>
    </lineage>
</organism>
<evidence type="ECO:0000256" key="1">
    <source>
        <dbReference type="ARBA" id="ARBA00004141"/>
    </source>
</evidence>
<keyword evidence="12" id="KW-1185">Reference proteome</keyword>
<feature type="transmembrane region" description="Helical" evidence="9">
    <location>
        <begin position="434"/>
        <end position="458"/>
    </location>
</feature>
<reference evidence="11 12" key="1">
    <citation type="journal article" date="2016" name="Sci. Rep.">
        <title>Peltaster fructicola genome reveals evolution from an invasive phytopathogen to an ectophytic parasite.</title>
        <authorList>
            <person name="Xu C."/>
            <person name="Chen H."/>
            <person name="Gleason M.L."/>
            <person name="Xu J.R."/>
            <person name="Liu H."/>
            <person name="Zhang R."/>
            <person name="Sun G."/>
        </authorList>
    </citation>
    <scope>NUCLEOTIDE SEQUENCE [LARGE SCALE GENOMIC DNA]</scope>
    <source>
        <strain evidence="11 12">LNHT1506</strain>
    </source>
</reference>
<feature type="compositionally biased region" description="Basic residues" evidence="10">
    <location>
        <begin position="302"/>
        <end position="312"/>
    </location>
</feature>
<feature type="transmembrane region" description="Helical" evidence="9">
    <location>
        <begin position="524"/>
        <end position="548"/>
    </location>
</feature>
<comment type="subcellular location">
    <subcellularLocation>
        <location evidence="2">Golgi apparatus</location>
    </subcellularLocation>
    <subcellularLocation>
        <location evidence="1">Membrane</location>
        <topology evidence="1">Multi-pass membrane protein</topology>
    </subcellularLocation>
</comment>
<keyword evidence="4 9" id="KW-0812">Transmembrane</keyword>
<keyword evidence="7" id="KW-0333">Golgi apparatus</keyword>
<keyword evidence="5 9" id="KW-0732">Signal</keyword>
<evidence type="ECO:0000256" key="6">
    <source>
        <dbReference type="ARBA" id="ARBA00022989"/>
    </source>
</evidence>
<name>A0A6H0XQH3_9PEZI</name>
<evidence type="ECO:0000313" key="12">
    <source>
        <dbReference type="Proteomes" id="UP000503462"/>
    </source>
</evidence>
<dbReference type="Proteomes" id="UP000503462">
    <property type="component" value="Chromosome 2"/>
</dbReference>
<feature type="chain" id="PRO_5026374286" description="Transmembrane 9 superfamily member" evidence="9">
    <location>
        <begin position="23"/>
        <end position="666"/>
    </location>
</feature>
<feature type="transmembrane region" description="Helical" evidence="9">
    <location>
        <begin position="593"/>
        <end position="614"/>
    </location>
</feature>
<feature type="signal peptide" evidence="9">
    <location>
        <begin position="1"/>
        <end position="22"/>
    </location>
</feature>